<dbReference type="AlphaFoldDB" id="A0A4Q4KRJ2"/>
<dbReference type="InterPro" id="IPR005225">
    <property type="entry name" value="Small_GTP-bd"/>
</dbReference>
<dbReference type="PANTHER" id="PTHR10229">
    <property type="entry name" value="GTP-BINDING PROTEIN HFLX"/>
    <property type="match status" value="1"/>
</dbReference>
<evidence type="ECO:0000256" key="7">
    <source>
        <dbReference type="PIRSR" id="PIRSR006809-1"/>
    </source>
</evidence>
<dbReference type="InterPro" id="IPR042108">
    <property type="entry name" value="GTPase_HflX_N_sf"/>
</dbReference>
<dbReference type="InterPro" id="IPR025121">
    <property type="entry name" value="GTPase_HflX_N"/>
</dbReference>
<name>A0A4Q4KRJ2_9FLAO</name>
<dbReference type="InterPro" id="IPR032305">
    <property type="entry name" value="GTP-bd_M"/>
</dbReference>
<dbReference type="Gene3D" id="3.40.50.11060">
    <property type="entry name" value="GTPase HflX, N-terminal domain"/>
    <property type="match status" value="1"/>
</dbReference>
<dbReference type="Gene3D" id="3.40.50.300">
    <property type="entry name" value="P-loop containing nucleotide triphosphate hydrolases"/>
    <property type="match status" value="1"/>
</dbReference>
<comment type="similarity">
    <text evidence="6">Belongs to the TRAFAC class OBG-HflX-like GTPase superfamily. HflX GTPase family.</text>
</comment>
<gene>
    <name evidence="6 10" type="primary">hflX</name>
    <name evidence="10" type="ORF">ERX46_02665</name>
</gene>
<feature type="binding site" evidence="7">
    <location>
        <begin position="209"/>
        <end position="216"/>
    </location>
    <ligand>
        <name>GTP</name>
        <dbReference type="ChEBI" id="CHEBI:37565"/>
    </ligand>
</feature>
<dbReference type="GO" id="GO:0046872">
    <property type="term" value="F:metal ion binding"/>
    <property type="evidence" value="ECO:0007669"/>
    <property type="project" value="UniProtKB-KW"/>
</dbReference>
<dbReference type="GO" id="GO:0043022">
    <property type="term" value="F:ribosome binding"/>
    <property type="evidence" value="ECO:0007669"/>
    <property type="project" value="TreeGrafter"/>
</dbReference>
<keyword evidence="3 6" id="KW-0547">Nucleotide-binding</keyword>
<evidence type="ECO:0000256" key="5">
    <source>
        <dbReference type="ARBA" id="ARBA00023134"/>
    </source>
</evidence>
<dbReference type="Pfam" id="PF16360">
    <property type="entry name" value="GTP-bdg_M"/>
    <property type="match status" value="1"/>
</dbReference>
<feature type="binding site" evidence="7">
    <location>
        <begin position="234"/>
        <end position="238"/>
    </location>
    <ligand>
        <name>GTP</name>
        <dbReference type="ChEBI" id="CHEBI:37565"/>
    </ligand>
</feature>
<dbReference type="PANTHER" id="PTHR10229:SF0">
    <property type="entry name" value="GTP-BINDING PROTEIN 6-RELATED"/>
    <property type="match status" value="1"/>
</dbReference>
<evidence type="ECO:0000259" key="9">
    <source>
        <dbReference type="PROSITE" id="PS51705"/>
    </source>
</evidence>
<sequence>MEVGKLTESLEGEKAVLVGVIVQNQSEEEANDHIDELEFLARTAGAITQKKFMQKLQMVNSKTFLGTGKIQEVKKYVVENEIDMVIFDDELSPAQLRNIERLLEVKILDRSNLILDIFASRAQTSHAKTQVELAQYQYLLPRLTNMWTHLDKQKGGIGMRGPGERQIETDRRIIKDRITLLKKKLIDIDKQKTVQRGNRGQLVRAALVGYTNVGKSTIMNALSKSDVFAENKLFATLDTTVRKVVIENLPFLLTDTVGFIRKLPHQLVESFKSTLDEVREADLLIHVVDISHPNFEDHYRVVNETLAEIDKTEKPTILVFNKIDAYQYVKQDEDDLSPKTKENYTLEELKKQWMTKMDNSKCIFISAEEKTNFEELKHVIYDEVKTVFQIRYPYNNLLYKDNYE</sequence>
<proteinExistence type="inferred from homology"/>
<dbReference type="InterPro" id="IPR016496">
    <property type="entry name" value="GTPase_HflX"/>
</dbReference>
<evidence type="ECO:0000256" key="6">
    <source>
        <dbReference type="HAMAP-Rule" id="MF_00900"/>
    </source>
</evidence>
<evidence type="ECO:0000313" key="10">
    <source>
        <dbReference type="EMBL" id="RYM35913.1"/>
    </source>
</evidence>
<keyword evidence="11" id="KW-1185">Reference proteome</keyword>
<dbReference type="HAMAP" id="MF_00900">
    <property type="entry name" value="GTPase_HflX"/>
    <property type="match status" value="1"/>
</dbReference>
<comment type="subcellular location">
    <subcellularLocation>
        <location evidence="6">Cytoplasm</location>
    </subcellularLocation>
    <text evidence="6">May associate with membranes.</text>
</comment>
<evidence type="ECO:0000256" key="1">
    <source>
        <dbReference type="ARBA" id="ARBA00022490"/>
    </source>
</evidence>
<dbReference type="GO" id="GO:0005737">
    <property type="term" value="C:cytoplasm"/>
    <property type="evidence" value="ECO:0007669"/>
    <property type="project" value="UniProtKB-SubCell"/>
</dbReference>
<dbReference type="Gene3D" id="6.10.250.2860">
    <property type="match status" value="1"/>
</dbReference>
<comment type="function">
    <text evidence="6">GTPase that associates with the 50S ribosomal subunit and may have a role during protein synthesis or ribosome biogenesis.</text>
</comment>
<feature type="domain" description="Hflx-type G" evidence="9">
    <location>
        <begin position="203"/>
        <end position="388"/>
    </location>
</feature>
<feature type="binding site" evidence="7">
    <location>
        <begin position="255"/>
        <end position="258"/>
    </location>
    <ligand>
        <name>GTP</name>
        <dbReference type="ChEBI" id="CHEBI:37565"/>
    </ligand>
</feature>
<comment type="caution">
    <text evidence="10">The sequence shown here is derived from an EMBL/GenBank/DDBJ whole genome shotgun (WGS) entry which is preliminary data.</text>
</comment>
<comment type="cofactor">
    <cofactor evidence="8">
        <name>Mg(2+)</name>
        <dbReference type="ChEBI" id="CHEBI:18420"/>
    </cofactor>
</comment>
<protein>
    <recommendedName>
        <fullName evidence="6">GTPase HflX</fullName>
    </recommendedName>
    <alternativeName>
        <fullName evidence="6">GTP-binding protein HflX</fullName>
    </alternativeName>
</protein>
<dbReference type="InterPro" id="IPR027417">
    <property type="entry name" value="P-loop_NTPase"/>
</dbReference>
<dbReference type="GO" id="GO:0005525">
    <property type="term" value="F:GTP binding"/>
    <property type="evidence" value="ECO:0007669"/>
    <property type="project" value="UniProtKB-UniRule"/>
</dbReference>
<dbReference type="InterPro" id="IPR030394">
    <property type="entry name" value="G_HFLX_dom"/>
</dbReference>
<feature type="binding site" evidence="7">
    <location>
        <begin position="321"/>
        <end position="324"/>
    </location>
    <ligand>
        <name>GTP</name>
        <dbReference type="ChEBI" id="CHEBI:37565"/>
    </ligand>
</feature>
<dbReference type="FunFam" id="3.40.50.11060:FF:000001">
    <property type="entry name" value="GTPase HflX"/>
    <property type="match status" value="1"/>
</dbReference>
<dbReference type="OrthoDB" id="9812272at2"/>
<accession>A0A4Q4KRJ2</accession>
<dbReference type="CDD" id="cd01878">
    <property type="entry name" value="HflX"/>
    <property type="match status" value="1"/>
</dbReference>
<evidence type="ECO:0000256" key="3">
    <source>
        <dbReference type="ARBA" id="ARBA00022741"/>
    </source>
</evidence>
<evidence type="ECO:0000313" key="11">
    <source>
        <dbReference type="Proteomes" id="UP000293952"/>
    </source>
</evidence>
<dbReference type="Proteomes" id="UP000293952">
    <property type="component" value="Unassembled WGS sequence"/>
</dbReference>
<dbReference type="InterPro" id="IPR006073">
    <property type="entry name" value="GTP-bd"/>
</dbReference>
<dbReference type="Pfam" id="PF01926">
    <property type="entry name" value="MMR_HSR1"/>
    <property type="match status" value="1"/>
</dbReference>
<evidence type="ECO:0000256" key="2">
    <source>
        <dbReference type="ARBA" id="ARBA00022723"/>
    </source>
</evidence>
<reference evidence="10 11" key="1">
    <citation type="submission" date="2019-02" db="EMBL/GenBank/DDBJ databases">
        <title>Genome sequence of the sea-ice species Brumimicrobium glaciale.</title>
        <authorList>
            <person name="Bowman J.P."/>
        </authorList>
    </citation>
    <scope>NUCLEOTIDE SEQUENCE [LARGE SCALE GENOMIC DNA]</scope>
    <source>
        <strain evidence="10 11">IC156</strain>
    </source>
</reference>
<dbReference type="PROSITE" id="PS51705">
    <property type="entry name" value="G_HFLX"/>
    <property type="match status" value="1"/>
</dbReference>
<evidence type="ECO:0000256" key="4">
    <source>
        <dbReference type="ARBA" id="ARBA00022842"/>
    </source>
</evidence>
<dbReference type="Pfam" id="PF13167">
    <property type="entry name" value="GTP-bdg_N"/>
    <property type="match status" value="1"/>
</dbReference>
<keyword evidence="1 6" id="KW-0963">Cytoplasm</keyword>
<keyword evidence="2 8" id="KW-0479">Metal-binding</keyword>
<feature type="binding site" evidence="8">
    <location>
        <position position="216"/>
    </location>
    <ligand>
        <name>Mg(2+)</name>
        <dbReference type="ChEBI" id="CHEBI:18420"/>
    </ligand>
</feature>
<dbReference type="RefSeq" id="WP_130092279.1">
    <property type="nucleotide sequence ID" value="NZ_SETE01000001.1"/>
</dbReference>
<dbReference type="PRINTS" id="PR00326">
    <property type="entry name" value="GTP1OBG"/>
</dbReference>
<dbReference type="NCBIfam" id="TIGR03156">
    <property type="entry name" value="GTP_HflX"/>
    <property type="match status" value="1"/>
</dbReference>
<dbReference type="PIRSF" id="PIRSF006809">
    <property type="entry name" value="GTP-binding_hflX_prd"/>
    <property type="match status" value="1"/>
</dbReference>
<evidence type="ECO:0000256" key="8">
    <source>
        <dbReference type="PIRSR" id="PIRSR006809-2"/>
    </source>
</evidence>
<keyword evidence="5 6" id="KW-0342">GTP-binding</keyword>
<feature type="binding site" evidence="8">
    <location>
        <position position="236"/>
    </location>
    <ligand>
        <name>Mg(2+)</name>
        <dbReference type="ChEBI" id="CHEBI:18420"/>
    </ligand>
</feature>
<dbReference type="NCBIfam" id="TIGR00231">
    <property type="entry name" value="small_GTP"/>
    <property type="match status" value="1"/>
</dbReference>
<dbReference type="EMBL" id="SETE01000001">
    <property type="protein sequence ID" value="RYM35913.1"/>
    <property type="molecule type" value="Genomic_DNA"/>
</dbReference>
<comment type="subunit">
    <text evidence="6">Monomer. Associates with the 50S ribosomal subunit.</text>
</comment>
<organism evidence="10 11">
    <name type="scientific">Brumimicrobium glaciale</name>
    <dbReference type="NCBI Taxonomy" id="200475"/>
    <lineage>
        <taxon>Bacteria</taxon>
        <taxon>Pseudomonadati</taxon>
        <taxon>Bacteroidota</taxon>
        <taxon>Flavobacteriia</taxon>
        <taxon>Flavobacteriales</taxon>
        <taxon>Crocinitomicaceae</taxon>
        <taxon>Brumimicrobium</taxon>
    </lineage>
</organism>
<dbReference type="GO" id="GO:0003924">
    <property type="term" value="F:GTPase activity"/>
    <property type="evidence" value="ECO:0007669"/>
    <property type="project" value="UniProtKB-UniRule"/>
</dbReference>
<keyword evidence="4 8" id="KW-0460">Magnesium</keyword>
<dbReference type="FunFam" id="3.40.50.300:FF:000955">
    <property type="entry name" value="GTPase HflX"/>
    <property type="match status" value="1"/>
</dbReference>
<dbReference type="SUPFAM" id="SSF52540">
    <property type="entry name" value="P-loop containing nucleoside triphosphate hydrolases"/>
    <property type="match status" value="1"/>
</dbReference>